<evidence type="ECO:0000256" key="4">
    <source>
        <dbReference type="ARBA" id="ARBA00022989"/>
    </source>
</evidence>
<dbReference type="Gene3D" id="1.10.3470.10">
    <property type="entry name" value="ABC transporter involved in vitamin B12 uptake, BtuC"/>
    <property type="match status" value="1"/>
</dbReference>
<keyword evidence="9" id="KW-1185">Reference proteome</keyword>
<evidence type="ECO:0000256" key="2">
    <source>
        <dbReference type="ARBA" id="ARBA00008034"/>
    </source>
</evidence>
<protein>
    <submittedName>
        <fullName evidence="8">Zinc/manganese ABC superfamily ATP binding cassette transporter permease</fullName>
    </submittedName>
</protein>
<evidence type="ECO:0000313" key="9">
    <source>
        <dbReference type="Proteomes" id="UP000013015"/>
    </source>
</evidence>
<feature type="transmembrane region" description="Helical" evidence="7">
    <location>
        <begin position="240"/>
        <end position="256"/>
    </location>
</feature>
<dbReference type="PANTHER" id="PTHR30477">
    <property type="entry name" value="ABC-TRANSPORTER METAL-BINDING PROTEIN"/>
    <property type="match status" value="1"/>
</dbReference>
<dbReference type="SUPFAM" id="SSF81345">
    <property type="entry name" value="ABC transporter involved in vitamin B12 uptake, BtuC"/>
    <property type="match status" value="1"/>
</dbReference>
<evidence type="ECO:0000313" key="8">
    <source>
        <dbReference type="EMBL" id="ENO18891.1"/>
    </source>
</evidence>
<dbReference type="CDD" id="cd06550">
    <property type="entry name" value="TM_ABC_iron-siderophores_like"/>
    <property type="match status" value="1"/>
</dbReference>
<feature type="transmembrane region" description="Helical" evidence="7">
    <location>
        <begin position="211"/>
        <end position="228"/>
    </location>
</feature>
<dbReference type="Pfam" id="PF00950">
    <property type="entry name" value="ABC-3"/>
    <property type="match status" value="1"/>
</dbReference>
<evidence type="ECO:0000256" key="6">
    <source>
        <dbReference type="RuleBase" id="RU003943"/>
    </source>
</evidence>
<comment type="caution">
    <text evidence="8">The sequence shown here is derived from an EMBL/GenBank/DDBJ whole genome shotgun (WGS) entry which is preliminary data.</text>
</comment>
<proteinExistence type="inferred from homology"/>
<evidence type="ECO:0000256" key="3">
    <source>
        <dbReference type="ARBA" id="ARBA00022692"/>
    </source>
</evidence>
<dbReference type="RefSeq" id="WP_005961854.1">
    <property type="nucleotide sequence ID" value="NZ_CP040505.1"/>
</dbReference>
<feature type="transmembrane region" description="Helical" evidence="7">
    <location>
        <begin position="184"/>
        <end position="205"/>
    </location>
</feature>
<feature type="transmembrane region" description="Helical" evidence="7">
    <location>
        <begin position="107"/>
        <end position="128"/>
    </location>
</feature>
<dbReference type="GO" id="GO:0055085">
    <property type="term" value="P:transmembrane transport"/>
    <property type="evidence" value="ECO:0007669"/>
    <property type="project" value="InterPro"/>
</dbReference>
<dbReference type="AlphaFoldDB" id="N6X579"/>
<keyword evidence="4 7" id="KW-1133">Transmembrane helix</keyword>
<dbReference type="InterPro" id="IPR037294">
    <property type="entry name" value="ABC_BtuC-like"/>
</dbReference>
<comment type="subcellular location">
    <subcellularLocation>
        <location evidence="6">Cell membrane</location>
        <topology evidence="6">Multi-pass membrane protein</topology>
    </subcellularLocation>
    <subcellularLocation>
        <location evidence="1">Membrane</location>
        <topology evidence="1">Multi-pass membrane protein</topology>
    </subcellularLocation>
</comment>
<feature type="transmembrane region" description="Helical" evidence="7">
    <location>
        <begin position="20"/>
        <end position="39"/>
    </location>
</feature>
<reference evidence="8 9" key="1">
    <citation type="submission" date="2013-03" db="EMBL/GenBank/DDBJ databases">
        <title>Reference genome for the Human Microbiome Project.</title>
        <authorList>
            <person name="Aqrawi P."/>
            <person name="Ayvaz T."/>
            <person name="Bess C."/>
            <person name="Blankenburg K."/>
            <person name="Coyle M."/>
            <person name="Deng J."/>
            <person name="Forbes L."/>
            <person name="Fowler G."/>
            <person name="Francisco L."/>
            <person name="Fu Q."/>
            <person name="Gibbs R."/>
            <person name="Gross S."/>
            <person name="Gubbala S."/>
            <person name="Hale W."/>
            <person name="Hemphill L."/>
            <person name="Highlander S."/>
            <person name="Hirani K."/>
            <person name="Jackson L."/>
            <person name="Jakkamsetti A."/>
            <person name="Javaid M."/>
            <person name="Jayaseelan J.C."/>
            <person name="Jiang H."/>
            <person name="Joshi V."/>
            <person name="Korchina V."/>
            <person name="Kovar C."/>
            <person name="Lara F."/>
            <person name="Lee S."/>
            <person name="Liu Y."/>
            <person name="Mata R."/>
            <person name="Mathew T."/>
            <person name="Munidasa M."/>
            <person name="Muzny D."/>
            <person name="Nazareth L."/>
            <person name="Ngo R."/>
            <person name="Nguyen L."/>
            <person name="Nguyen N."/>
            <person name="Okwuonu G."/>
            <person name="Ongeri F."/>
            <person name="Palculict T."/>
            <person name="Patil S."/>
            <person name="Petrosino J."/>
            <person name="Pham C."/>
            <person name="Pham P."/>
            <person name="Pu L.-L."/>
            <person name="Qin X."/>
            <person name="Qu J."/>
            <person name="Reid J."/>
            <person name="Ross M."/>
            <person name="Ruth R."/>
            <person name="Saada N."/>
            <person name="San Lucas F."/>
            <person name="Santibanez J."/>
            <person name="Shang Y."/>
            <person name="Simmons D."/>
            <person name="Song X.-Z."/>
            <person name="Tang L.-Y."/>
            <person name="Thornton R."/>
            <person name="Warren J."/>
            <person name="Weissenberger G."/>
            <person name="Wilczek-Boney K."/>
            <person name="Worley K."/>
            <person name="Youmans B."/>
            <person name="Zhang J."/>
            <person name="Zhang L."/>
            <person name="Zhao Z."/>
            <person name="Zhou C."/>
            <person name="Zhu D."/>
            <person name="Zhu Y."/>
        </authorList>
    </citation>
    <scope>NUCLEOTIDE SEQUENCE [LARGE SCALE GENOMIC DNA]</scope>
    <source>
        <strain evidence="8 9">F0333</strain>
    </source>
</reference>
<dbReference type="PANTHER" id="PTHR30477:SF0">
    <property type="entry name" value="METAL TRANSPORT SYSTEM MEMBRANE PROTEIN TM_0125-RELATED"/>
    <property type="match status" value="1"/>
</dbReference>
<organism evidence="8 9">
    <name type="scientific">Schaalia cardiffensis F0333</name>
    <dbReference type="NCBI Taxonomy" id="888050"/>
    <lineage>
        <taxon>Bacteria</taxon>
        <taxon>Bacillati</taxon>
        <taxon>Actinomycetota</taxon>
        <taxon>Actinomycetes</taxon>
        <taxon>Actinomycetales</taxon>
        <taxon>Actinomycetaceae</taxon>
        <taxon>Schaalia</taxon>
    </lineage>
</organism>
<keyword evidence="6" id="KW-0813">Transport</keyword>
<accession>N6X579</accession>
<comment type="similarity">
    <text evidence="2 6">Belongs to the ABC-3 integral membrane protein family.</text>
</comment>
<sequence>MSTIIEGLISLLSSSLMQRSLIAALLVGLSGPVMGTYLVHRRLAMLGDGIGHVSLTGVALGWLAGTFANATPQDSWALPGAMIVSVLGAITIELIRQSGHTSADVALAMLFYGGIAGGVLLIGLAGGTSAQLNSYLFGSIATVTWDDILIISTLSVLILLVGVGIAPALFSVTNDEDFARSTGLPVRGLSMVIAILSALTVAIAMRVVGSLLVSALMVIPVAIAQLSARSFMATMARSMVYGALICITGLSFTYFVDLSPGASIVVLAIGIYALGFAVRTIIDAKQRATRMRQVRASAEHPELAHHNEPAERV</sequence>
<evidence type="ECO:0000256" key="5">
    <source>
        <dbReference type="ARBA" id="ARBA00023136"/>
    </source>
</evidence>
<feature type="transmembrane region" description="Helical" evidence="7">
    <location>
        <begin position="262"/>
        <end position="282"/>
    </location>
</feature>
<dbReference type="HOGENOM" id="CLU_028808_3_1_11"/>
<feature type="transmembrane region" description="Helical" evidence="7">
    <location>
        <begin position="76"/>
        <end position="95"/>
    </location>
</feature>
<dbReference type="EMBL" id="AQHZ01000005">
    <property type="protein sequence ID" value="ENO18891.1"/>
    <property type="molecule type" value="Genomic_DNA"/>
</dbReference>
<dbReference type="GO" id="GO:0010043">
    <property type="term" value="P:response to zinc ion"/>
    <property type="evidence" value="ECO:0007669"/>
    <property type="project" value="TreeGrafter"/>
</dbReference>
<keyword evidence="5 7" id="KW-0472">Membrane</keyword>
<gene>
    <name evidence="8" type="ORF">HMPREF9004_0226</name>
</gene>
<evidence type="ECO:0000256" key="1">
    <source>
        <dbReference type="ARBA" id="ARBA00004141"/>
    </source>
</evidence>
<dbReference type="eggNOG" id="COG1108">
    <property type="taxonomic scope" value="Bacteria"/>
</dbReference>
<dbReference type="PATRIC" id="fig|888050.3.peg.221"/>
<dbReference type="Proteomes" id="UP000013015">
    <property type="component" value="Unassembled WGS sequence"/>
</dbReference>
<dbReference type="STRING" id="888050.HMPREF9004_0226"/>
<dbReference type="InterPro" id="IPR001626">
    <property type="entry name" value="ABC_TroCD"/>
</dbReference>
<feature type="transmembrane region" description="Helical" evidence="7">
    <location>
        <begin position="51"/>
        <end position="70"/>
    </location>
</feature>
<keyword evidence="3 6" id="KW-0812">Transmembrane</keyword>
<evidence type="ECO:0000256" key="7">
    <source>
        <dbReference type="SAM" id="Phobius"/>
    </source>
</evidence>
<dbReference type="GO" id="GO:0043190">
    <property type="term" value="C:ATP-binding cassette (ABC) transporter complex"/>
    <property type="evidence" value="ECO:0007669"/>
    <property type="project" value="InterPro"/>
</dbReference>
<name>N6X579_9ACTO</name>
<feature type="transmembrane region" description="Helical" evidence="7">
    <location>
        <begin position="148"/>
        <end position="172"/>
    </location>
</feature>